<dbReference type="Proteomes" id="UP000612956">
    <property type="component" value="Unassembled WGS sequence"/>
</dbReference>
<dbReference type="Gene3D" id="1.20.1260.20">
    <property type="entry name" value="PPE superfamily"/>
    <property type="match status" value="1"/>
</dbReference>
<feature type="region of interest" description="Disordered" evidence="1">
    <location>
        <begin position="231"/>
        <end position="535"/>
    </location>
</feature>
<evidence type="ECO:0000313" key="3">
    <source>
        <dbReference type="Proteomes" id="UP000612956"/>
    </source>
</evidence>
<feature type="compositionally biased region" description="Gly residues" evidence="1">
    <location>
        <begin position="386"/>
        <end position="401"/>
    </location>
</feature>
<keyword evidence="3" id="KW-1185">Reference proteome</keyword>
<dbReference type="InterPro" id="IPR038332">
    <property type="entry name" value="PPE_sf"/>
</dbReference>
<evidence type="ECO:0000256" key="1">
    <source>
        <dbReference type="SAM" id="MobiDB-lite"/>
    </source>
</evidence>
<feature type="compositionally biased region" description="Polar residues" evidence="1">
    <location>
        <begin position="315"/>
        <end position="325"/>
    </location>
</feature>
<feature type="compositionally biased region" description="Low complexity" evidence="1">
    <location>
        <begin position="364"/>
        <end position="384"/>
    </location>
</feature>
<evidence type="ECO:0008006" key="4">
    <source>
        <dbReference type="Google" id="ProtNLM"/>
    </source>
</evidence>
<protein>
    <recommendedName>
        <fullName evidence="4">PPE domain-containing protein</fullName>
    </recommendedName>
</protein>
<evidence type="ECO:0000313" key="2">
    <source>
        <dbReference type="EMBL" id="GGK53280.1"/>
    </source>
</evidence>
<dbReference type="RefSeq" id="WP_188829180.1">
    <property type="nucleotide sequence ID" value="NZ_BMMW01000002.1"/>
</dbReference>
<feature type="compositionally biased region" description="Low complexity" evidence="1">
    <location>
        <begin position="249"/>
        <end position="260"/>
    </location>
</feature>
<comment type="caution">
    <text evidence="2">The sequence shown here is derived from an EMBL/GenBank/DDBJ whole genome shotgun (WGS) entry which is preliminary data.</text>
</comment>
<feature type="compositionally biased region" description="Low complexity" evidence="1">
    <location>
        <begin position="328"/>
        <end position="349"/>
    </location>
</feature>
<gene>
    <name evidence="2" type="ORF">GCM10011591_26350</name>
</gene>
<feature type="compositionally biased region" description="Low complexity" evidence="1">
    <location>
        <begin position="267"/>
        <end position="291"/>
    </location>
</feature>
<name>A0A917QJH6_9NOCA</name>
<feature type="compositionally biased region" description="Polar residues" evidence="1">
    <location>
        <begin position="231"/>
        <end position="241"/>
    </location>
</feature>
<feature type="compositionally biased region" description="Basic and acidic residues" evidence="1">
    <location>
        <begin position="412"/>
        <end position="430"/>
    </location>
</feature>
<accession>A0A917QJH6</accession>
<dbReference type="AlphaFoldDB" id="A0A917QJH6"/>
<feature type="compositionally biased region" description="Pro residues" evidence="1">
    <location>
        <begin position="493"/>
        <end position="504"/>
    </location>
</feature>
<feature type="compositionally biased region" description="Gly residues" evidence="1">
    <location>
        <begin position="350"/>
        <end position="363"/>
    </location>
</feature>
<dbReference type="EMBL" id="BMMW01000002">
    <property type="protein sequence ID" value="GGK53280.1"/>
    <property type="molecule type" value="Genomic_DNA"/>
</dbReference>
<reference evidence="2" key="1">
    <citation type="journal article" date="2014" name="Int. J. Syst. Evol. Microbiol.">
        <title>Complete genome sequence of Corynebacterium casei LMG S-19264T (=DSM 44701T), isolated from a smear-ripened cheese.</title>
        <authorList>
            <consortium name="US DOE Joint Genome Institute (JGI-PGF)"/>
            <person name="Walter F."/>
            <person name="Albersmeier A."/>
            <person name="Kalinowski J."/>
            <person name="Ruckert C."/>
        </authorList>
    </citation>
    <scope>NUCLEOTIDE SEQUENCE</scope>
    <source>
        <strain evidence="2">CGMCC 4.7278</strain>
    </source>
</reference>
<sequence length="535" mass="52133">MTNDQGASLSDLPAALVPIFGGATTAAAEGAQQKVAAAQARATATDQALAAKNAGTDPNFVNSTDNFGHYSHSDIYLHAQSLNVEGLQSAAKLWTAECTRLSDLSMSLQTAVLGLMASGGWQGASGDSARTALGALGGATRQVAEVFSSVSDRLDAAAWAAEATRLAVPPPNVSSAVLNPNPDDPLSQIVPGLANPATVTADSDARIAAENAARATMTAVYSPAFPPTGNTVPSFTETANAGQPGVSNAGIPDAAGKPAAPGGGTESGTPSGTPASSDNGSDPASADAPGAGDKGSVGDQGQNSETGTPGDDKTNPASTQPTQAGQVPAAPSTGSPTTNTPGAGAPGTTAGPGGSVLGGGPGQAGSPIPGRSVPGQGAAVPAGGRSVAGGTGASGRPGGMGPMMPGAGARGGKGDNDDEHRIPDYLRRVQPDWLAGTDAMSGALGADAPSAAPVEGANHGLPEAVSPTTRTYPRSEPMIERPSVPATRAAQPEPVPSSPPPEAPQPALSADLASLLAQHGLSTGARAETPSNGQR</sequence>
<reference evidence="2" key="2">
    <citation type="submission" date="2020-09" db="EMBL/GenBank/DDBJ databases">
        <authorList>
            <person name="Sun Q."/>
            <person name="Zhou Y."/>
        </authorList>
    </citation>
    <scope>NUCLEOTIDE SEQUENCE</scope>
    <source>
        <strain evidence="2">CGMCC 4.7278</strain>
    </source>
</reference>
<organism evidence="2 3">
    <name type="scientific">Nocardia camponoti</name>
    <dbReference type="NCBI Taxonomy" id="1616106"/>
    <lineage>
        <taxon>Bacteria</taxon>
        <taxon>Bacillati</taxon>
        <taxon>Actinomycetota</taxon>
        <taxon>Actinomycetes</taxon>
        <taxon>Mycobacteriales</taxon>
        <taxon>Nocardiaceae</taxon>
        <taxon>Nocardia</taxon>
    </lineage>
</organism>
<dbReference type="SUPFAM" id="SSF140459">
    <property type="entry name" value="PE/PPE dimer-like"/>
    <property type="match status" value="1"/>
</dbReference>
<feature type="compositionally biased region" description="Low complexity" evidence="1">
    <location>
        <begin position="505"/>
        <end position="518"/>
    </location>
</feature>
<proteinExistence type="predicted"/>